<feature type="transmembrane region" description="Helical" evidence="13">
    <location>
        <begin position="37"/>
        <end position="57"/>
    </location>
</feature>
<gene>
    <name evidence="14" type="ORF">OMP38_25705</name>
</gene>
<evidence type="ECO:0000256" key="12">
    <source>
        <dbReference type="ARBA" id="ARBA00031636"/>
    </source>
</evidence>
<dbReference type="GO" id="GO:0015297">
    <property type="term" value="F:antiporter activity"/>
    <property type="evidence" value="ECO:0007669"/>
    <property type="project" value="UniProtKB-KW"/>
</dbReference>
<keyword evidence="6" id="KW-0050">Antiport</keyword>
<evidence type="ECO:0000256" key="5">
    <source>
        <dbReference type="ARBA" id="ARBA00022448"/>
    </source>
</evidence>
<keyword evidence="15" id="KW-1185">Reference proteome</keyword>
<keyword evidence="8 13" id="KW-0812">Transmembrane</keyword>
<feature type="transmembrane region" description="Helical" evidence="13">
    <location>
        <begin position="344"/>
        <end position="368"/>
    </location>
</feature>
<evidence type="ECO:0000256" key="1">
    <source>
        <dbReference type="ARBA" id="ARBA00003408"/>
    </source>
</evidence>
<evidence type="ECO:0000256" key="9">
    <source>
        <dbReference type="ARBA" id="ARBA00022989"/>
    </source>
</evidence>
<comment type="function">
    <text evidence="1">Multidrug efflux pump.</text>
</comment>
<evidence type="ECO:0000256" key="4">
    <source>
        <dbReference type="ARBA" id="ARBA00020268"/>
    </source>
</evidence>
<proteinExistence type="inferred from homology"/>
<evidence type="ECO:0000256" key="2">
    <source>
        <dbReference type="ARBA" id="ARBA00004651"/>
    </source>
</evidence>
<dbReference type="NCBIfam" id="TIGR00797">
    <property type="entry name" value="matE"/>
    <property type="match status" value="1"/>
</dbReference>
<feature type="transmembrane region" description="Helical" evidence="13">
    <location>
        <begin position="310"/>
        <end position="332"/>
    </location>
</feature>
<feature type="transmembrane region" description="Helical" evidence="13">
    <location>
        <begin position="270"/>
        <end position="289"/>
    </location>
</feature>
<keyword evidence="11 13" id="KW-0472">Membrane</keyword>
<dbReference type="PIRSF" id="PIRSF006603">
    <property type="entry name" value="DinF"/>
    <property type="match status" value="1"/>
</dbReference>
<feature type="transmembrane region" description="Helical" evidence="13">
    <location>
        <begin position="126"/>
        <end position="147"/>
    </location>
</feature>
<name>A0A9X4QPS7_9BACL</name>
<evidence type="ECO:0000256" key="10">
    <source>
        <dbReference type="ARBA" id="ARBA00023065"/>
    </source>
</evidence>
<reference evidence="14 15" key="1">
    <citation type="submission" date="2022-10" db="EMBL/GenBank/DDBJ databases">
        <title>Comparative genomic analysis of Cohnella hashimotonis sp. nov., isolated from the International Space Station.</title>
        <authorList>
            <person name="Simpson A."/>
            <person name="Venkateswaran K."/>
        </authorList>
    </citation>
    <scope>NUCLEOTIDE SEQUENCE [LARGE SCALE GENOMIC DNA]</scope>
    <source>
        <strain evidence="14 15">DSM 18997</strain>
    </source>
</reference>
<dbReference type="InterPro" id="IPR002528">
    <property type="entry name" value="MATE_fam"/>
</dbReference>
<feature type="transmembrane region" description="Helical" evidence="13">
    <location>
        <begin position="189"/>
        <end position="212"/>
    </location>
</feature>
<evidence type="ECO:0000256" key="6">
    <source>
        <dbReference type="ARBA" id="ARBA00022449"/>
    </source>
</evidence>
<evidence type="ECO:0000256" key="3">
    <source>
        <dbReference type="ARBA" id="ARBA00010199"/>
    </source>
</evidence>
<dbReference type="GO" id="GO:0042910">
    <property type="term" value="F:xenobiotic transmembrane transporter activity"/>
    <property type="evidence" value="ECO:0007669"/>
    <property type="project" value="InterPro"/>
</dbReference>
<feature type="transmembrane region" description="Helical" evidence="13">
    <location>
        <begin position="7"/>
        <end position="31"/>
    </location>
</feature>
<evidence type="ECO:0000256" key="11">
    <source>
        <dbReference type="ARBA" id="ARBA00023136"/>
    </source>
</evidence>
<dbReference type="Pfam" id="PF01554">
    <property type="entry name" value="MatE"/>
    <property type="match status" value="2"/>
</dbReference>
<dbReference type="AlphaFoldDB" id="A0A9X4QPS7"/>
<dbReference type="PANTHER" id="PTHR43298:SF2">
    <property type="entry name" value="FMN_FAD EXPORTER YEEO-RELATED"/>
    <property type="match status" value="1"/>
</dbReference>
<keyword evidence="7" id="KW-1003">Cell membrane</keyword>
<evidence type="ECO:0000313" key="15">
    <source>
        <dbReference type="Proteomes" id="UP001153387"/>
    </source>
</evidence>
<dbReference type="Proteomes" id="UP001153387">
    <property type="component" value="Unassembled WGS sequence"/>
</dbReference>
<dbReference type="InterPro" id="IPR050222">
    <property type="entry name" value="MATE_MdtK"/>
</dbReference>
<organism evidence="14 15">
    <name type="scientific">Cohnella ginsengisoli</name>
    <dbReference type="NCBI Taxonomy" id="425004"/>
    <lineage>
        <taxon>Bacteria</taxon>
        <taxon>Bacillati</taxon>
        <taxon>Bacillota</taxon>
        <taxon>Bacilli</taxon>
        <taxon>Bacillales</taxon>
        <taxon>Paenibacillaceae</taxon>
        <taxon>Cohnella</taxon>
    </lineage>
</organism>
<comment type="subcellular location">
    <subcellularLocation>
        <location evidence="2">Cell membrane</location>
        <topology evidence="2">Multi-pass membrane protein</topology>
    </subcellularLocation>
</comment>
<protein>
    <recommendedName>
        <fullName evidence="4">Probable multidrug resistance protein NorM</fullName>
    </recommendedName>
    <alternativeName>
        <fullName evidence="12">Multidrug-efflux transporter</fullName>
    </alternativeName>
</protein>
<dbReference type="GO" id="GO:0006811">
    <property type="term" value="P:monoatomic ion transport"/>
    <property type="evidence" value="ECO:0007669"/>
    <property type="project" value="UniProtKB-KW"/>
</dbReference>
<keyword evidence="9 13" id="KW-1133">Transmembrane helix</keyword>
<evidence type="ECO:0000313" key="14">
    <source>
        <dbReference type="EMBL" id="MDG0793836.1"/>
    </source>
</evidence>
<keyword evidence="5" id="KW-0813">Transport</keyword>
<keyword evidence="10" id="KW-0406">Ion transport</keyword>
<comment type="caution">
    <text evidence="14">The sequence shown here is derived from an EMBL/GenBank/DDBJ whole genome shotgun (WGS) entry which is preliminary data.</text>
</comment>
<dbReference type="RefSeq" id="WP_277567558.1">
    <property type="nucleotide sequence ID" value="NZ_JAPDHZ010000004.1"/>
</dbReference>
<feature type="transmembrane region" description="Helical" evidence="13">
    <location>
        <begin position="244"/>
        <end position="264"/>
    </location>
</feature>
<sequence>MQLAKRILNLALPSIATFSSMTFTGLLILMIVGKLSAAAIAVVGVTNILIYNMWALCAGIQNAINYLVAQNYGSGEMRLANQRMQIALALTGALAVILLAGSLLAPELILRAMGLNDEIVSLGTDYVLLRMIALAFGIFSGAFFAYLRAIGDTKTPMTLALINSGLVVVLTYVLAYGKYGFPDMGLQGAAWSVLIAEIVTFGLCLWVHYGYLNATLLTRNFERIERKQVKLMVFESAKLSMMELSYSLGMLVFTMCISRLGTVAIAANEIALNILSFGFMPSNGFGAAATIGTGQEIGKGRHAEAKRFGFMTVVLGVLLMVIISILMFIFALPIAKLYTPERAVYMAVIPLIHLAAFIQLFNTTGIIFGGRAARHRRHELSVPHRVRPELDHLHSGHAVAHGRVRLRPSRRLDRAVQQHGAVRAGQRLAVRQAGLEQSPRQVWESAGSDHRFALNE</sequence>
<feature type="transmembrane region" description="Helical" evidence="13">
    <location>
        <begin position="86"/>
        <end position="106"/>
    </location>
</feature>
<evidence type="ECO:0000256" key="7">
    <source>
        <dbReference type="ARBA" id="ARBA00022475"/>
    </source>
</evidence>
<comment type="similarity">
    <text evidence="3">Belongs to the multi antimicrobial extrusion (MATE) (TC 2.A.66.1) family.</text>
</comment>
<dbReference type="EMBL" id="JAPDHZ010000004">
    <property type="protein sequence ID" value="MDG0793836.1"/>
    <property type="molecule type" value="Genomic_DNA"/>
</dbReference>
<evidence type="ECO:0000256" key="13">
    <source>
        <dbReference type="SAM" id="Phobius"/>
    </source>
</evidence>
<evidence type="ECO:0000256" key="8">
    <source>
        <dbReference type="ARBA" id="ARBA00022692"/>
    </source>
</evidence>
<dbReference type="GO" id="GO:0005886">
    <property type="term" value="C:plasma membrane"/>
    <property type="evidence" value="ECO:0007669"/>
    <property type="project" value="UniProtKB-SubCell"/>
</dbReference>
<dbReference type="InterPro" id="IPR048279">
    <property type="entry name" value="MdtK-like"/>
</dbReference>
<accession>A0A9X4QPS7</accession>
<feature type="transmembrane region" description="Helical" evidence="13">
    <location>
        <begin position="159"/>
        <end position="177"/>
    </location>
</feature>
<dbReference type="PANTHER" id="PTHR43298">
    <property type="entry name" value="MULTIDRUG RESISTANCE PROTEIN NORM-RELATED"/>
    <property type="match status" value="1"/>
</dbReference>